<feature type="disulfide bond" evidence="8">
    <location>
        <begin position="577"/>
        <end position="589"/>
    </location>
</feature>
<evidence type="ECO:0000256" key="1">
    <source>
        <dbReference type="ARBA" id="ARBA00004167"/>
    </source>
</evidence>
<evidence type="ECO:0000256" key="9">
    <source>
        <dbReference type="SAM" id="MobiDB-lite"/>
    </source>
</evidence>
<protein>
    <submittedName>
        <fullName evidence="12">Uncharacterized protein</fullName>
    </submittedName>
</protein>
<evidence type="ECO:0000256" key="3">
    <source>
        <dbReference type="ARBA" id="ARBA00022692"/>
    </source>
</evidence>
<dbReference type="GO" id="GO:0005886">
    <property type="term" value="C:plasma membrane"/>
    <property type="evidence" value="ECO:0007669"/>
    <property type="project" value="TreeGrafter"/>
</dbReference>
<dbReference type="InterPro" id="IPR050685">
    <property type="entry name" value="LDLR"/>
</dbReference>
<feature type="disulfide bond" evidence="8">
    <location>
        <begin position="50"/>
        <end position="68"/>
    </location>
</feature>
<feature type="chain" id="PRO_5043630827" evidence="11">
    <location>
        <begin position="24"/>
        <end position="886"/>
    </location>
</feature>
<comment type="caution">
    <text evidence="12">The sequence shown here is derived from an EMBL/GenBank/DDBJ whole genome shotgun (WGS) entry which is preliminary data.</text>
</comment>
<dbReference type="InterPro" id="IPR002172">
    <property type="entry name" value="LDrepeatLR_classA_rpt"/>
</dbReference>
<feature type="disulfide bond" evidence="8">
    <location>
        <begin position="584"/>
        <end position="602"/>
    </location>
</feature>
<comment type="subcellular location">
    <subcellularLocation>
        <location evidence="2">Endomembrane system</location>
    </subcellularLocation>
    <subcellularLocation>
        <location evidence="1">Membrane</location>
        <topology evidence="1">Single-pass membrane protein</topology>
    </subcellularLocation>
</comment>
<feature type="signal peptide" evidence="11">
    <location>
        <begin position="1"/>
        <end position="23"/>
    </location>
</feature>
<dbReference type="AlphaFoldDB" id="A0AAV7XE99"/>
<feature type="compositionally biased region" description="Polar residues" evidence="9">
    <location>
        <begin position="766"/>
        <end position="779"/>
    </location>
</feature>
<dbReference type="Gene3D" id="2.40.128.620">
    <property type="match status" value="1"/>
</dbReference>
<evidence type="ECO:0000256" key="10">
    <source>
        <dbReference type="SAM" id="Phobius"/>
    </source>
</evidence>
<accession>A0AAV7XE99</accession>
<keyword evidence="3 10" id="KW-0812">Transmembrane</keyword>
<dbReference type="PANTHER" id="PTHR24270">
    <property type="entry name" value="LOW-DENSITY LIPOPROTEIN RECEPTOR-RELATED"/>
    <property type="match status" value="1"/>
</dbReference>
<keyword evidence="5 10" id="KW-1133">Transmembrane helix</keyword>
<dbReference type="InterPro" id="IPR023415">
    <property type="entry name" value="LDLR_class-A_CS"/>
</dbReference>
<feature type="disulfide bond" evidence="8">
    <location>
        <begin position="222"/>
        <end position="234"/>
    </location>
</feature>
<feature type="disulfide bond" evidence="8">
    <location>
        <begin position="229"/>
        <end position="247"/>
    </location>
</feature>
<dbReference type="PROSITE" id="PS50068">
    <property type="entry name" value="LDLRA_2"/>
    <property type="match status" value="4"/>
</dbReference>
<dbReference type="SMART" id="SM00192">
    <property type="entry name" value="LDLa"/>
    <property type="match status" value="4"/>
</dbReference>
<dbReference type="Pfam" id="PF00057">
    <property type="entry name" value="Ldl_recept_a"/>
    <property type="match status" value="4"/>
</dbReference>
<dbReference type="PRINTS" id="PR00261">
    <property type="entry name" value="LDLRECEPTOR"/>
</dbReference>
<keyword evidence="4" id="KW-0677">Repeat</keyword>
<feature type="compositionally biased region" description="Low complexity" evidence="9">
    <location>
        <begin position="815"/>
        <end position="828"/>
    </location>
</feature>
<feature type="region of interest" description="Disordered" evidence="9">
    <location>
        <begin position="766"/>
        <end position="830"/>
    </location>
</feature>
<dbReference type="PROSITE" id="PS01209">
    <property type="entry name" value="LDLRA_1"/>
    <property type="match status" value="3"/>
</dbReference>
<dbReference type="GO" id="GO:0012505">
    <property type="term" value="C:endomembrane system"/>
    <property type="evidence" value="ECO:0007669"/>
    <property type="project" value="UniProtKB-SubCell"/>
</dbReference>
<gene>
    <name evidence="12" type="ORF">ONE63_003425</name>
</gene>
<feature type="disulfide bond" evidence="8">
    <location>
        <begin position="406"/>
        <end position="424"/>
    </location>
</feature>
<evidence type="ECO:0000256" key="7">
    <source>
        <dbReference type="ARBA" id="ARBA00023157"/>
    </source>
</evidence>
<dbReference type="InterPro" id="IPR036055">
    <property type="entry name" value="LDL_receptor-like_sf"/>
</dbReference>
<evidence type="ECO:0000313" key="13">
    <source>
        <dbReference type="Proteomes" id="UP001075354"/>
    </source>
</evidence>
<evidence type="ECO:0000256" key="6">
    <source>
        <dbReference type="ARBA" id="ARBA00023136"/>
    </source>
</evidence>
<evidence type="ECO:0000313" key="12">
    <source>
        <dbReference type="EMBL" id="KAJ1521790.1"/>
    </source>
</evidence>
<feature type="compositionally biased region" description="Low complexity" evidence="9">
    <location>
        <begin position="788"/>
        <end position="802"/>
    </location>
</feature>
<evidence type="ECO:0000256" key="11">
    <source>
        <dbReference type="SAM" id="SignalP"/>
    </source>
</evidence>
<keyword evidence="11" id="KW-0732">Signal</keyword>
<evidence type="ECO:0000256" key="5">
    <source>
        <dbReference type="ARBA" id="ARBA00022989"/>
    </source>
</evidence>
<reference evidence="12" key="1">
    <citation type="submission" date="2022-12" db="EMBL/GenBank/DDBJ databases">
        <title>Chromosome-level genome assembly of the bean flower thrips Megalurothrips usitatus.</title>
        <authorList>
            <person name="Ma L."/>
            <person name="Liu Q."/>
            <person name="Li H."/>
            <person name="Cai W."/>
        </authorList>
    </citation>
    <scope>NUCLEOTIDE SEQUENCE</scope>
    <source>
        <strain evidence="12">Cailab_2022a</strain>
    </source>
</reference>
<keyword evidence="7 8" id="KW-1015">Disulfide bond</keyword>
<proteinExistence type="predicted"/>
<dbReference type="SUPFAM" id="SSF57424">
    <property type="entry name" value="LDL receptor-like module"/>
    <property type="match status" value="4"/>
</dbReference>
<keyword evidence="6 10" id="KW-0472">Membrane</keyword>
<organism evidence="12 13">
    <name type="scientific">Megalurothrips usitatus</name>
    <name type="common">bean blossom thrips</name>
    <dbReference type="NCBI Taxonomy" id="439358"/>
    <lineage>
        <taxon>Eukaryota</taxon>
        <taxon>Metazoa</taxon>
        <taxon>Ecdysozoa</taxon>
        <taxon>Arthropoda</taxon>
        <taxon>Hexapoda</taxon>
        <taxon>Insecta</taxon>
        <taxon>Pterygota</taxon>
        <taxon>Neoptera</taxon>
        <taxon>Paraneoptera</taxon>
        <taxon>Thysanoptera</taxon>
        <taxon>Terebrantia</taxon>
        <taxon>Thripoidea</taxon>
        <taxon>Thripidae</taxon>
        <taxon>Megalurothrips</taxon>
    </lineage>
</organism>
<evidence type="ECO:0000256" key="4">
    <source>
        <dbReference type="ARBA" id="ARBA00022737"/>
    </source>
</evidence>
<keyword evidence="13" id="KW-1185">Reference proteome</keyword>
<sequence length="886" mass="96012">MGARCALIVAVFGLVTRLAPALAGGDDGGGAGPMPSKGHCLDDGYGRWKCADNSCIVAEKRCDGIKDCQDGSDENGAECNAPNITLAEGARVTARLAITADSLWSPLLITLCGPTSCSVLLASPSGPFGVTFGNSSSCKVDPYDCIAKVHSNSVVRAIDVPLRGSYELEIIRKASVVTVGLAKTPYIKATLPADDNRSLLSIRPYFWSKDIRVDFLGANDTCEEGDFRCASGQCIVARERCNGVKDCVDGTDESAEFCNGTLITPELHKVYSITVQYREYLDGIRFDICNQTSCVQIVVHGSDANNKLGYSYSVGCNNLGANCTSTPIQIKASQNRFRGGVHVFEILRMENELSLWLEHDFHYKARVSVNSNSSLLRIRPNIWLEDMAVNVTSSNQKCNRRYEYRCGSAECIRAIEKCDGVANCLDSSDETPSTCSAPNTTLAPGDVVSAKISYSREYNGIRFYLCDNSSCSVIIVYRVAERGNAVRLISSTFECNRLKACHPPESPSESPVDTITLINPTFDVSRNKSTFSVWLNAYPKNRVAMRITGSRSQLTVRPNSWTAYMDVKLYGPRHNPCNSNYFHCGDGECVLSYYKCDGEENCSDGSDEAATVCSDSNFTVSTGMNPLMVRVNFTSNGIYFNTIFICGKKYCNGLVVERIDPRFSSTDKNTANSYRPAYVRTGCNIYGSKCGSGLRPAGNNSNYVWKGCESAIVLLVKRTKAALEVWPVGEEDHKYSLMADPGSSVLTFKMFPHGTQAAVQFNVTENCVDPQPSNTTAPPSKQKPGDPRGPSSPRSTTPTASGQQPRGPKRPPSTANSGAARSESAEASTGMSTPLLVTTLLILAALVVAAAVGCRILTRRRSLLAGLEARGFRFSRAEQIVNMEGD</sequence>
<name>A0AAV7XE99_9NEOP</name>
<dbReference type="GO" id="GO:0016192">
    <property type="term" value="P:vesicle-mediated transport"/>
    <property type="evidence" value="ECO:0007669"/>
    <property type="project" value="UniProtKB-ARBA"/>
</dbReference>
<dbReference type="CDD" id="cd00112">
    <property type="entry name" value="LDLa"/>
    <property type="match status" value="4"/>
</dbReference>
<dbReference type="Gene3D" id="4.10.400.10">
    <property type="entry name" value="Low-density Lipoprotein Receptor"/>
    <property type="match status" value="3"/>
</dbReference>
<dbReference type="Proteomes" id="UP001075354">
    <property type="component" value="Chromosome 13"/>
</dbReference>
<dbReference type="EMBL" id="JAPTSV010000013">
    <property type="protein sequence ID" value="KAJ1521790.1"/>
    <property type="molecule type" value="Genomic_DNA"/>
</dbReference>
<evidence type="ECO:0000256" key="8">
    <source>
        <dbReference type="PROSITE-ProRule" id="PRU00124"/>
    </source>
</evidence>
<feature type="transmembrane region" description="Helical" evidence="10">
    <location>
        <begin position="835"/>
        <end position="857"/>
    </location>
</feature>
<comment type="caution">
    <text evidence="8">Lacks conserved residue(s) required for the propagation of feature annotation.</text>
</comment>
<evidence type="ECO:0000256" key="2">
    <source>
        <dbReference type="ARBA" id="ARBA00004308"/>
    </source>
</evidence>